<evidence type="ECO:0000256" key="3">
    <source>
        <dbReference type="ARBA" id="ARBA00022448"/>
    </source>
</evidence>
<feature type="transmembrane region" description="Helical" evidence="11">
    <location>
        <begin position="24"/>
        <end position="43"/>
    </location>
</feature>
<dbReference type="OrthoDB" id="432679at2759"/>
<keyword evidence="5" id="KW-0677">Repeat</keyword>
<organism evidence="13">
    <name type="scientific">Perkinsus marinus (strain ATCC 50983 / TXsc)</name>
    <dbReference type="NCBI Taxonomy" id="423536"/>
    <lineage>
        <taxon>Eukaryota</taxon>
        <taxon>Sar</taxon>
        <taxon>Alveolata</taxon>
        <taxon>Perkinsozoa</taxon>
        <taxon>Perkinsea</taxon>
        <taxon>Perkinsida</taxon>
        <taxon>Perkinsidae</taxon>
        <taxon>Perkinsus</taxon>
    </lineage>
</organism>
<feature type="repeat" description="Solcar" evidence="9">
    <location>
        <begin position="172"/>
        <end position="268"/>
    </location>
</feature>
<evidence type="ECO:0000256" key="8">
    <source>
        <dbReference type="ARBA" id="ARBA00023136"/>
    </source>
</evidence>
<dbReference type="AlphaFoldDB" id="C5KPU9"/>
<dbReference type="GO" id="GO:0031966">
    <property type="term" value="C:mitochondrial membrane"/>
    <property type="evidence" value="ECO:0007669"/>
    <property type="project" value="UniProtKB-SubCell"/>
</dbReference>
<dbReference type="PANTHER" id="PTHR45624">
    <property type="entry name" value="MITOCHONDRIAL BASIC AMINO ACIDS TRANSPORTER-RELATED"/>
    <property type="match status" value="1"/>
</dbReference>
<keyword evidence="7" id="KW-0496">Mitochondrion</keyword>
<keyword evidence="4 9" id="KW-0812">Transmembrane</keyword>
<evidence type="ECO:0000256" key="1">
    <source>
        <dbReference type="ARBA" id="ARBA00004225"/>
    </source>
</evidence>
<evidence type="ECO:0000256" key="7">
    <source>
        <dbReference type="ARBA" id="ARBA00023128"/>
    </source>
</evidence>
<evidence type="ECO:0000256" key="10">
    <source>
        <dbReference type="RuleBase" id="RU000488"/>
    </source>
</evidence>
<dbReference type="Pfam" id="PF00153">
    <property type="entry name" value="Mito_carr"/>
    <property type="match status" value="3"/>
</dbReference>
<keyword evidence="13" id="KW-1185">Reference proteome</keyword>
<evidence type="ECO:0000256" key="5">
    <source>
        <dbReference type="ARBA" id="ARBA00022737"/>
    </source>
</evidence>
<comment type="subcellular location">
    <subcellularLocation>
        <location evidence="1">Mitochondrion membrane</location>
        <topology evidence="1">Multi-pass membrane protein</topology>
    </subcellularLocation>
</comment>
<dbReference type="GO" id="GO:0022857">
    <property type="term" value="F:transmembrane transporter activity"/>
    <property type="evidence" value="ECO:0007669"/>
    <property type="project" value="TreeGrafter"/>
</dbReference>
<dbReference type="InterPro" id="IPR023395">
    <property type="entry name" value="MCP_dom_sf"/>
</dbReference>
<dbReference type="RefSeq" id="XP_002781701.1">
    <property type="nucleotide sequence ID" value="XM_002781655.1"/>
</dbReference>
<comment type="similarity">
    <text evidence="2 10">Belongs to the mitochondrial carrier (TC 2.A.29) family.</text>
</comment>
<keyword evidence="3 10" id="KW-0813">Transport</keyword>
<proteinExistence type="inferred from homology"/>
<sequence length="399" mass="42917">MQHQQQHEHKDRGYGHLPLLPPTSVYAAAVGMMMSTAASAFYVNKPPNLPLASLRGSGSSHILHTAAPSMATYLGQCLTLGQLHTLAGAAASFVALISSYPLDLMKNRVASASLYKSPLDCMRITWKNEGFRGFYKGVSSPMIGDVAIGMTAFGVYGYMSTWLKQREGHSLGPAKTAAISGGTAGLAAAVIGCPFEVVKLQLQMQYVRGLSASINVASSQYTSVVNHAVAIRRAEHLGTVYGGLIDCTKQVVGSRAYNMGLTAMCMRNVVGWSMSYPTFEYSRSRFAEYMYGDCSEKYIAKLPTWSLMLSGGISGSIFWAAVFPMDVIKANMQGQKINERTWACVRNCVGDLYKAGGLGRFYKGLSAAILRAFPHNAVAYSVYALVVTALTAPQPSATE</sequence>
<evidence type="ECO:0000256" key="4">
    <source>
        <dbReference type="ARBA" id="ARBA00022692"/>
    </source>
</evidence>
<dbReference type="Gene3D" id="1.50.40.10">
    <property type="entry name" value="Mitochondrial carrier domain"/>
    <property type="match status" value="1"/>
</dbReference>
<keyword evidence="6 11" id="KW-1133">Transmembrane helix</keyword>
<dbReference type="EMBL" id="GG675180">
    <property type="protein sequence ID" value="EER13496.1"/>
    <property type="molecule type" value="Genomic_DNA"/>
</dbReference>
<dbReference type="SUPFAM" id="SSF103506">
    <property type="entry name" value="Mitochondrial carrier"/>
    <property type="match status" value="1"/>
</dbReference>
<dbReference type="PROSITE" id="PS50920">
    <property type="entry name" value="SOLCAR"/>
    <property type="match status" value="3"/>
</dbReference>
<dbReference type="GeneID" id="9042237"/>
<evidence type="ECO:0000256" key="9">
    <source>
        <dbReference type="PROSITE-ProRule" id="PRU00282"/>
    </source>
</evidence>
<dbReference type="InterPro" id="IPR050567">
    <property type="entry name" value="Mitochondrial_Carrier"/>
</dbReference>
<gene>
    <name evidence="12" type="ORF">Pmar_PMAR000083</name>
</gene>
<reference evidence="12 13" key="1">
    <citation type="submission" date="2008-07" db="EMBL/GenBank/DDBJ databases">
        <authorList>
            <person name="El-Sayed N."/>
            <person name="Caler E."/>
            <person name="Inman J."/>
            <person name="Amedeo P."/>
            <person name="Hass B."/>
            <person name="Wortman J."/>
        </authorList>
    </citation>
    <scope>NUCLEOTIDE SEQUENCE [LARGE SCALE GENOMIC DNA]</scope>
    <source>
        <strain evidence="13">ATCC 50983 / TXsc</strain>
    </source>
</reference>
<dbReference type="InterPro" id="IPR018108">
    <property type="entry name" value="MCP_transmembrane"/>
</dbReference>
<protein>
    <recommendedName>
        <fullName evidence="14">Mitochondrial carrier protein</fullName>
    </recommendedName>
</protein>
<evidence type="ECO:0000256" key="6">
    <source>
        <dbReference type="ARBA" id="ARBA00022989"/>
    </source>
</evidence>
<dbReference type="InParanoid" id="C5KPU9"/>
<feature type="transmembrane region" description="Helical" evidence="11">
    <location>
        <begin position="142"/>
        <end position="159"/>
    </location>
</feature>
<dbReference type="Proteomes" id="UP000007800">
    <property type="component" value="Unassembled WGS sequence"/>
</dbReference>
<name>C5KPU9_PERM5</name>
<feature type="repeat" description="Solcar" evidence="9">
    <location>
        <begin position="302"/>
        <end position="389"/>
    </location>
</feature>
<accession>C5KPU9</accession>
<evidence type="ECO:0000313" key="12">
    <source>
        <dbReference type="EMBL" id="EER13496.1"/>
    </source>
</evidence>
<evidence type="ECO:0000256" key="11">
    <source>
        <dbReference type="SAM" id="Phobius"/>
    </source>
</evidence>
<evidence type="ECO:0000313" key="13">
    <source>
        <dbReference type="Proteomes" id="UP000007800"/>
    </source>
</evidence>
<dbReference type="OMA" id="ERTWACV"/>
<feature type="transmembrane region" description="Helical" evidence="11">
    <location>
        <begin position="179"/>
        <end position="198"/>
    </location>
</feature>
<keyword evidence="8 9" id="KW-0472">Membrane</keyword>
<evidence type="ECO:0008006" key="14">
    <source>
        <dbReference type="Google" id="ProtNLM"/>
    </source>
</evidence>
<evidence type="ECO:0000256" key="2">
    <source>
        <dbReference type="ARBA" id="ARBA00006375"/>
    </source>
</evidence>
<feature type="repeat" description="Solcar" evidence="9">
    <location>
        <begin position="79"/>
        <end position="162"/>
    </location>
</feature>